<dbReference type="GO" id="GO:0046872">
    <property type="term" value="F:metal ion binding"/>
    <property type="evidence" value="ECO:0007669"/>
    <property type="project" value="UniProtKB-KW"/>
</dbReference>
<dbReference type="InterPro" id="IPR041698">
    <property type="entry name" value="Methyltransf_25"/>
</dbReference>
<feature type="binding site" evidence="2">
    <location>
        <position position="200"/>
    </location>
    <ligand>
        <name>S-adenosyl-L-methionine</name>
        <dbReference type="ChEBI" id="CHEBI:59789"/>
    </ligand>
</feature>
<dbReference type="InterPro" id="IPR048647">
    <property type="entry name" value="RlmA_N"/>
</dbReference>
<dbReference type="EMBL" id="BJXW01000019">
    <property type="protein sequence ID" value="GEN31541.1"/>
    <property type="molecule type" value="Genomic_DNA"/>
</dbReference>
<dbReference type="InterPro" id="IPR016718">
    <property type="entry name" value="rRNA_m1G-MeTrfase_A_prd"/>
</dbReference>
<evidence type="ECO:0000313" key="6">
    <source>
        <dbReference type="Proteomes" id="UP000321491"/>
    </source>
</evidence>
<dbReference type="SUPFAM" id="SSF53335">
    <property type="entry name" value="S-adenosyl-L-methionine-dependent methyltransferases"/>
    <property type="match status" value="1"/>
</dbReference>
<evidence type="ECO:0000256" key="2">
    <source>
        <dbReference type="PIRSR" id="PIRSR018249-2"/>
    </source>
</evidence>
<dbReference type="InterPro" id="IPR029063">
    <property type="entry name" value="SAM-dependent_MTases_sf"/>
</dbReference>
<evidence type="ECO:0000259" key="3">
    <source>
        <dbReference type="Pfam" id="PF13649"/>
    </source>
</evidence>
<comment type="caution">
    <text evidence="5">The sequence shown here is derived from an EMBL/GenBank/DDBJ whole genome shotgun (WGS) entry which is preliminary data.</text>
</comment>
<gene>
    <name evidence="5" type="ORF">CQU01_17790</name>
</gene>
<keyword evidence="6" id="KW-1185">Reference proteome</keyword>
<reference evidence="5 6" key="1">
    <citation type="submission" date="2019-07" db="EMBL/GenBank/DDBJ databases">
        <title>Whole genome shotgun sequence of Cerasibacillus quisquiliarum NBRC 102429.</title>
        <authorList>
            <person name="Hosoyama A."/>
            <person name="Uohara A."/>
            <person name="Ohji S."/>
            <person name="Ichikawa N."/>
        </authorList>
    </citation>
    <scope>NUCLEOTIDE SEQUENCE [LARGE SCALE GENOMIC DNA]</scope>
    <source>
        <strain evidence="5 6">NBRC 102429</strain>
    </source>
</reference>
<dbReference type="OrthoDB" id="5522265at2"/>
<feature type="binding site" evidence="2">
    <location>
        <position position="80"/>
    </location>
    <ligand>
        <name>S-adenosyl-L-methionine</name>
        <dbReference type="ChEBI" id="CHEBI:59789"/>
    </ligand>
</feature>
<feature type="domain" description="Methyltransferase" evidence="3">
    <location>
        <begin position="104"/>
        <end position="185"/>
    </location>
</feature>
<organism evidence="5 6">
    <name type="scientific">Cerasibacillus quisquiliarum</name>
    <dbReference type="NCBI Taxonomy" id="227865"/>
    <lineage>
        <taxon>Bacteria</taxon>
        <taxon>Bacillati</taxon>
        <taxon>Bacillota</taxon>
        <taxon>Bacilli</taxon>
        <taxon>Bacillales</taxon>
        <taxon>Bacillaceae</taxon>
        <taxon>Cerasibacillus</taxon>
    </lineage>
</organism>
<evidence type="ECO:0000259" key="4">
    <source>
        <dbReference type="Pfam" id="PF21302"/>
    </source>
</evidence>
<keyword evidence="1" id="KW-0862">Zinc</keyword>
<evidence type="ECO:0000313" key="5">
    <source>
        <dbReference type="EMBL" id="GEN31541.1"/>
    </source>
</evidence>
<dbReference type="Proteomes" id="UP000321491">
    <property type="component" value="Unassembled WGS sequence"/>
</dbReference>
<keyword evidence="1" id="KW-0479">Metal-binding</keyword>
<sequence length="289" mass="33532">MNNKEQSARLVHKHVHMFRCPLCKESMQVVELKSLICVNKHTFDFARQGYINMLTRTVKSQYDKTLFEARQQTIVESDLFRQVHKEIANVVEEYIKDINKHMYILDAGCGEGSHLQRILDECNHKTMTGIGLDLSKEGILQAAKNYKESIWFVGDLAATPLAEKSCDMILNILSPANYEEFKRILVTGGLVVKVVPRTNYLKELREVRFKETEKKTYQNDDAVSLFNNQFDLVKQMTLSYTKVLNRLELENLVHMSPLAWNLQEEDRETFVKQEDQEITVDLDILIGKI</sequence>
<proteinExistence type="predicted"/>
<dbReference type="GO" id="GO:0008168">
    <property type="term" value="F:methyltransferase activity"/>
    <property type="evidence" value="ECO:0007669"/>
    <property type="project" value="InterPro"/>
</dbReference>
<accession>A0A511V0J7</accession>
<feature type="binding site" evidence="1">
    <location>
        <position position="37"/>
    </location>
    <ligand>
        <name>Zn(2+)</name>
        <dbReference type="ChEBI" id="CHEBI:29105"/>
    </ligand>
</feature>
<dbReference type="Gene3D" id="3.40.50.150">
    <property type="entry name" value="Vaccinia Virus protein VP39"/>
    <property type="match status" value="1"/>
</dbReference>
<evidence type="ECO:0000256" key="1">
    <source>
        <dbReference type="PIRSR" id="PIRSR018249-1"/>
    </source>
</evidence>
<name>A0A511V0J7_9BACI</name>
<protein>
    <submittedName>
        <fullName evidence="5">Uncharacterized protein</fullName>
    </submittedName>
</protein>
<feature type="binding site" evidence="1">
    <location>
        <position position="23"/>
    </location>
    <ligand>
        <name>Zn(2+)</name>
        <dbReference type="ChEBI" id="CHEBI:29105"/>
    </ligand>
</feature>
<dbReference type="CDD" id="cd02440">
    <property type="entry name" value="AdoMet_MTases"/>
    <property type="match status" value="1"/>
</dbReference>
<dbReference type="Pfam" id="PF13649">
    <property type="entry name" value="Methyltransf_25"/>
    <property type="match status" value="1"/>
</dbReference>
<keyword evidence="2" id="KW-0949">S-adenosyl-L-methionine</keyword>
<dbReference type="Pfam" id="PF21302">
    <property type="entry name" value="Zn_ribbon_RlmA"/>
    <property type="match status" value="1"/>
</dbReference>
<feature type="binding site" evidence="2">
    <location>
        <begin position="111"/>
        <end position="112"/>
    </location>
    <ligand>
        <name>S-adenosyl-L-methionine</name>
        <dbReference type="ChEBI" id="CHEBI:59789"/>
    </ligand>
</feature>
<feature type="binding site" evidence="1">
    <location>
        <position position="41"/>
    </location>
    <ligand>
        <name>Zn(2+)</name>
        <dbReference type="ChEBI" id="CHEBI:29105"/>
    </ligand>
</feature>
<feature type="domain" description="23S rRNA (guanine(745)-N(1))-methyltransferase N-terminal" evidence="4">
    <location>
        <begin position="18"/>
        <end position="54"/>
    </location>
</feature>
<dbReference type="AlphaFoldDB" id="A0A511V0J7"/>
<dbReference type="PIRSF" id="PIRSF018249">
    <property type="entry name" value="MyrA_prd"/>
    <property type="match status" value="1"/>
</dbReference>
<feature type="binding site" evidence="1">
    <location>
        <position position="20"/>
    </location>
    <ligand>
        <name>Zn(2+)</name>
        <dbReference type="ChEBI" id="CHEBI:29105"/>
    </ligand>
</feature>